<evidence type="ECO:0000313" key="2">
    <source>
        <dbReference type="Proteomes" id="UP000094527"/>
    </source>
</evidence>
<dbReference type="AlphaFoldDB" id="A0A1D2NBE8"/>
<reference evidence="1 2" key="1">
    <citation type="journal article" date="2016" name="Genome Biol. Evol.">
        <title>Gene Family Evolution Reflects Adaptation to Soil Environmental Stressors in the Genome of the Collembolan Orchesella cincta.</title>
        <authorList>
            <person name="Faddeeva-Vakhrusheva A."/>
            <person name="Derks M.F."/>
            <person name="Anvar S.Y."/>
            <person name="Agamennone V."/>
            <person name="Suring W."/>
            <person name="Smit S."/>
            <person name="van Straalen N.M."/>
            <person name="Roelofs D."/>
        </authorList>
    </citation>
    <scope>NUCLEOTIDE SEQUENCE [LARGE SCALE GENOMIC DNA]</scope>
    <source>
        <tissue evidence="1">Mixed pool</tissue>
    </source>
</reference>
<comment type="caution">
    <text evidence="1">The sequence shown here is derived from an EMBL/GenBank/DDBJ whole genome shotgun (WGS) entry which is preliminary data.</text>
</comment>
<keyword evidence="2" id="KW-1185">Reference proteome</keyword>
<dbReference type="Proteomes" id="UP000094527">
    <property type="component" value="Unassembled WGS sequence"/>
</dbReference>
<accession>A0A1D2NBE8</accession>
<name>A0A1D2NBE8_ORCCI</name>
<proteinExistence type="predicted"/>
<dbReference type="EMBL" id="LJIJ01000105">
    <property type="protein sequence ID" value="ODN02577.1"/>
    <property type="molecule type" value="Genomic_DNA"/>
</dbReference>
<evidence type="ECO:0000313" key="1">
    <source>
        <dbReference type="EMBL" id="ODN02577.1"/>
    </source>
</evidence>
<protein>
    <submittedName>
        <fullName evidence="1">Uncharacterized protein</fullName>
    </submittedName>
</protein>
<gene>
    <name evidence="1" type="ORF">Ocin01_04097</name>
</gene>
<organism evidence="1 2">
    <name type="scientific">Orchesella cincta</name>
    <name type="common">Springtail</name>
    <name type="synonym">Podura cincta</name>
    <dbReference type="NCBI Taxonomy" id="48709"/>
    <lineage>
        <taxon>Eukaryota</taxon>
        <taxon>Metazoa</taxon>
        <taxon>Ecdysozoa</taxon>
        <taxon>Arthropoda</taxon>
        <taxon>Hexapoda</taxon>
        <taxon>Collembola</taxon>
        <taxon>Entomobryomorpha</taxon>
        <taxon>Entomobryoidea</taxon>
        <taxon>Orchesellidae</taxon>
        <taxon>Orchesellinae</taxon>
        <taxon>Orchesella</taxon>
    </lineage>
</organism>
<sequence>MNVKLCCVVGEQCINALFCATQSFIVWFTSPHMNCFLVHSPLNWESVIIGASILLRSVKSIMKISYNQALHLPIRRGVPTRISLSSTHGALTQLTPFECPSFGTTATQPSRNVENNCNHLAVVRFRTKILKTKSALTVCKLEIKIVISEFWIVSSSDSYPETPATWSNGNLSLESFVRRKYLIPGVLSVTSVVATLPNSEFYLDHLRMLDVLHHQTDIEISVKIFVQIAFQFREQSQN</sequence>